<feature type="non-terminal residue" evidence="2">
    <location>
        <position position="1"/>
    </location>
</feature>
<protein>
    <submittedName>
        <fullName evidence="2">Uncharacterized protein</fullName>
    </submittedName>
</protein>
<reference evidence="2 3" key="1">
    <citation type="submission" date="2023-03" db="EMBL/GenBank/DDBJ databases">
        <title>Genome insight into feeding habits of ladybird beetles.</title>
        <authorList>
            <person name="Li H.-S."/>
            <person name="Huang Y.-H."/>
            <person name="Pang H."/>
        </authorList>
    </citation>
    <scope>NUCLEOTIDE SEQUENCE [LARGE SCALE GENOMIC DNA]</scope>
    <source>
        <strain evidence="2">SYSU_2023b</strain>
        <tissue evidence="2">Whole body</tissue>
    </source>
</reference>
<evidence type="ECO:0000313" key="3">
    <source>
        <dbReference type="Proteomes" id="UP001431783"/>
    </source>
</evidence>
<sequence>EIPVQVIYISNKKNEIQHLETKKSYTGVEIQTKDGSNYIKEHARTTNFKNTEELINEQKRIMNEVINLEIDRPDVSQEGTVKSWNLRAGRWSMGWNKRRRNMNEELHIYNNRQESRMDETLHIQDGFSDNTRRNRKQSPKTNTKANQYETRGSAKVSAGDSFRAKLSKMWLYVGRAMTSVTQSIVKDFILSKCKITDIEEVEVKKLSLLGNFSAFQ</sequence>
<keyword evidence="3" id="KW-1185">Reference proteome</keyword>
<feature type="compositionally biased region" description="Polar residues" evidence="1">
    <location>
        <begin position="139"/>
        <end position="150"/>
    </location>
</feature>
<dbReference type="AlphaFoldDB" id="A0AAW1UUS0"/>
<name>A0AAW1UUS0_9CUCU</name>
<feature type="non-terminal residue" evidence="2">
    <location>
        <position position="216"/>
    </location>
</feature>
<feature type="region of interest" description="Disordered" evidence="1">
    <location>
        <begin position="119"/>
        <end position="152"/>
    </location>
</feature>
<dbReference type="EMBL" id="JARQZJ010000092">
    <property type="protein sequence ID" value="KAK9884223.1"/>
    <property type="molecule type" value="Genomic_DNA"/>
</dbReference>
<evidence type="ECO:0000313" key="2">
    <source>
        <dbReference type="EMBL" id="KAK9884223.1"/>
    </source>
</evidence>
<gene>
    <name evidence="2" type="ORF">WA026_005172</name>
</gene>
<comment type="caution">
    <text evidence="2">The sequence shown here is derived from an EMBL/GenBank/DDBJ whole genome shotgun (WGS) entry which is preliminary data.</text>
</comment>
<evidence type="ECO:0000256" key="1">
    <source>
        <dbReference type="SAM" id="MobiDB-lite"/>
    </source>
</evidence>
<accession>A0AAW1UUS0</accession>
<proteinExistence type="predicted"/>
<dbReference type="Proteomes" id="UP001431783">
    <property type="component" value="Unassembled WGS sequence"/>
</dbReference>
<organism evidence="2 3">
    <name type="scientific">Henosepilachna vigintioctopunctata</name>
    <dbReference type="NCBI Taxonomy" id="420089"/>
    <lineage>
        <taxon>Eukaryota</taxon>
        <taxon>Metazoa</taxon>
        <taxon>Ecdysozoa</taxon>
        <taxon>Arthropoda</taxon>
        <taxon>Hexapoda</taxon>
        <taxon>Insecta</taxon>
        <taxon>Pterygota</taxon>
        <taxon>Neoptera</taxon>
        <taxon>Endopterygota</taxon>
        <taxon>Coleoptera</taxon>
        <taxon>Polyphaga</taxon>
        <taxon>Cucujiformia</taxon>
        <taxon>Coccinelloidea</taxon>
        <taxon>Coccinellidae</taxon>
        <taxon>Epilachninae</taxon>
        <taxon>Epilachnini</taxon>
        <taxon>Henosepilachna</taxon>
    </lineage>
</organism>